<protein>
    <submittedName>
        <fullName evidence="1 2">Uncharacterized protein</fullName>
    </submittedName>
</protein>
<reference evidence="2" key="3">
    <citation type="submission" date="2015-04" db="UniProtKB">
        <authorList>
            <consortium name="EnsemblPlants"/>
        </authorList>
    </citation>
    <scope>IDENTIFICATION</scope>
    <source>
        <strain evidence="2">cv. Jemalong A17</strain>
    </source>
</reference>
<organism evidence="1 3">
    <name type="scientific">Medicago truncatula</name>
    <name type="common">Barrel medic</name>
    <name type="synonym">Medicago tribuloides</name>
    <dbReference type="NCBI Taxonomy" id="3880"/>
    <lineage>
        <taxon>Eukaryota</taxon>
        <taxon>Viridiplantae</taxon>
        <taxon>Streptophyta</taxon>
        <taxon>Embryophyta</taxon>
        <taxon>Tracheophyta</taxon>
        <taxon>Spermatophyta</taxon>
        <taxon>Magnoliopsida</taxon>
        <taxon>eudicotyledons</taxon>
        <taxon>Gunneridae</taxon>
        <taxon>Pentapetalae</taxon>
        <taxon>rosids</taxon>
        <taxon>fabids</taxon>
        <taxon>Fabales</taxon>
        <taxon>Fabaceae</taxon>
        <taxon>Papilionoideae</taxon>
        <taxon>50 kb inversion clade</taxon>
        <taxon>NPAAA clade</taxon>
        <taxon>Hologalegina</taxon>
        <taxon>IRL clade</taxon>
        <taxon>Trifolieae</taxon>
        <taxon>Medicago</taxon>
    </lineage>
</organism>
<keyword evidence="3" id="KW-1185">Reference proteome</keyword>
<evidence type="ECO:0000313" key="3">
    <source>
        <dbReference type="Proteomes" id="UP000002051"/>
    </source>
</evidence>
<dbReference type="HOGENOM" id="CLU_2797747_0_0_1"/>
<sequence length="68" mass="7410">MVVFPIMFSNIKLQLFYALGMLHLIDNLNKVFGGGNPCGKPLTNGVKLVNFCSGIVIGGRLQNVEEKT</sequence>
<accession>A0A072UT87</accession>
<reference evidence="1 3" key="1">
    <citation type="journal article" date="2011" name="Nature">
        <title>The Medicago genome provides insight into the evolution of rhizobial symbioses.</title>
        <authorList>
            <person name="Young N.D."/>
            <person name="Debelle F."/>
            <person name="Oldroyd G.E."/>
            <person name="Geurts R."/>
            <person name="Cannon S.B."/>
            <person name="Udvardi M.K."/>
            <person name="Benedito V.A."/>
            <person name="Mayer K.F."/>
            <person name="Gouzy J."/>
            <person name="Schoof H."/>
            <person name="Van de Peer Y."/>
            <person name="Proost S."/>
            <person name="Cook D.R."/>
            <person name="Meyers B.C."/>
            <person name="Spannagl M."/>
            <person name="Cheung F."/>
            <person name="De Mita S."/>
            <person name="Krishnakumar V."/>
            <person name="Gundlach H."/>
            <person name="Zhou S."/>
            <person name="Mudge J."/>
            <person name="Bharti A.K."/>
            <person name="Murray J.D."/>
            <person name="Naoumkina M.A."/>
            <person name="Rosen B."/>
            <person name="Silverstein K.A."/>
            <person name="Tang H."/>
            <person name="Rombauts S."/>
            <person name="Zhao P.X."/>
            <person name="Zhou P."/>
            <person name="Barbe V."/>
            <person name="Bardou P."/>
            <person name="Bechner M."/>
            <person name="Bellec A."/>
            <person name="Berger A."/>
            <person name="Berges H."/>
            <person name="Bidwell S."/>
            <person name="Bisseling T."/>
            <person name="Choisne N."/>
            <person name="Couloux A."/>
            <person name="Denny R."/>
            <person name="Deshpande S."/>
            <person name="Dai X."/>
            <person name="Doyle J.J."/>
            <person name="Dudez A.M."/>
            <person name="Farmer A.D."/>
            <person name="Fouteau S."/>
            <person name="Franken C."/>
            <person name="Gibelin C."/>
            <person name="Gish J."/>
            <person name="Goldstein S."/>
            <person name="Gonzalez A.J."/>
            <person name="Green P.J."/>
            <person name="Hallab A."/>
            <person name="Hartog M."/>
            <person name="Hua A."/>
            <person name="Humphray S.J."/>
            <person name="Jeong D.H."/>
            <person name="Jing Y."/>
            <person name="Jocker A."/>
            <person name="Kenton S.M."/>
            <person name="Kim D.J."/>
            <person name="Klee K."/>
            <person name="Lai H."/>
            <person name="Lang C."/>
            <person name="Lin S."/>
            <person name="Macmil S.L."/>
            <person name="Magdelenat G."/>
            <person name="Matthews L."/>
            <person name="McCorrison J."/>
            <person name="Monaghan E.L."/>
            <person name="Mun J.H."/>
            <person name="Najar F.Z."/>
            <person name="Nicholson C."/>
            <person name="Noirot C."/>
            <person name="O'Bleness M."/>
            <person name="Paule C.R."/>
            <person name="Poulain J."/>
            <person name="Prion F."/>
            <person name="Qin B."/>
            <person name="Qu C."/>
            <person name="Retzel E.F."/>
            <person name="Riddle C."/>
            <person name="Sallet E."/>
            <person name="Samain S."/>
            <person name="Samson N."/>
            <person name="Sanders I."/>
            <person name="Saurat O."/>
            <person name="Scarpelli C."/>
            <person name="Schiex T."/>
            <person name="Segurens B."/>
            <person name="Severin A.J."/>
            <person name="Sherrier D.J."/>
            <person name="Shi R."/>
            <person name="Sims S."/>
            <person name="Singer S.R."/>
            <person name="Sinharoy S."/>
            <person name="Sterck L."/>
            <person name="Viollet A."/>
            <person name="Wang B.B."/>
            <person name="Wang K."/>
            <person name="Wang M."/>
            <person name="Wang X."/>
            <person name="Warfsmann J."/>
            <person name="Weissenbach J."/>
            <person name="White D.D."/>
            <person name="White J.D."/>
            <person name="Wiley G.B."/>
            <person name="Wincker P."/>
            <person name="Xing Y."/>
            <person name="Yang L."/>
            <person name="Yao Z."/>
            <person name="Ying F."/>
            <person name="Zhai J."/>
            <person name="Zhou L."/>
            <person name="Zuber A."/>
            <person name="Denarie J."/>
            <person name="Dixon R.A."/>
            <person name="May G.D."/>
            <person name="Schwartz D.C."/>
            <person name="Rogers J."/>
            <person name="Quetier F."/>
            <person name="Town C.D."/>
            <person name="Roe B.A."/>
        </authorList>
    </citation>
    <scope>NUCLEOTIDE SEQUENCE [LARGE SCALE GENOMIC DNA]</scope>
    <source>
        <strain evidence="1">A17</strain>
        <strain evidence="2 3">cv. Jemalong A17</strain>
    </source>
</reference>
<name>A0A072UT87_MEDTR</name>
<proteinExistence type="predicted"/>
<dbReference type="EMBL" id="CM001219">
    <property type="protein sequence ID" value="KEH33044.1"/>
    <property type="molecule type" value="Genomic_DNA"/>
</dbReference>
<dbReference type="Proteomes" id="UP000002051">
    <property type="component" value="Chromosome 3"/>
</dbReference>
<dbReference type="AlphaFoldDB" id="A0A072UT87"/>
<reference evidence="1 3" key="2">
    <citation type="journal article" date="2014" name="BMC Genomics">
        <title>An improved genome release (version Mt4.0) for the model legume Medicago truncatula.</title>
        <authorList>
            <person name="Tang H."/>
            <person name="Krishnakumar V."/>
            <person name="Bidwell S."/>
            <person name="Rosen B."/>
            <person name="Chan A."/>
            <person name="Zhou S."/>
            <person name="Gentzbittel L."/>
            <person name="Childs K.L."/>
            <person name="Yandell M."/>
            <person name="Gundlach H."/>
            <person name="Mayer K.F."/>
            <person name="Schwartz D.C."/>
            <person name="Town C.D."/>
        </authorList>
    </citation>
    <scope>GENOME REANNOTATION</scope>
    <source>
        <strain evidence="1">A17</strain>
        <strain evidence="2 3">cv. Jemalong A17</strain>
    </source>
</reference>
<gene>
    <name evidence="1" type="ordered locus">MTR_3g016255</name>
</gene>
<evidence type="ECO:0000313" key="2">
    <source>
        <dbReference type="EnsemblPlants" id="KEH33044"/>
    </source>
</evidence>
<evidence type="ECO:0000313" key="1">
    <source>
        <dbReference type="EMBL" id="KEH33044.1"/>
    </source>
</evidence>
<dbReference type="EnsemblPlants" id="KEH33044">
    <property type="protein sequence ID" value="KEH33044"/>
    <property type="gene ID" value="MTR_3g016255"/>
</dbReference>